<accession>A0A3E2GS36</accession>
<keyword evidence="2" id="KW-0732">Signal</keyword>
<evidence type="ECO:0000313" key="5">
    <source>
        <dbReference type="EMBL" id="RFU23880.1"/>
    </source>
</evidence>
<feature type="non-terminal residue" evidence="5">
    <location>
        <position position="1"/>
    </location>
</feature>
<dbReference type="Gene3D" id="2.120.10.30">
    <property type="entry name" value="TolB, C-terminal domain"/>
    <property type="match status" value="2"/>
</dbReference>
<dbReference type="GO" id="GO:0006631">
    <property type="term" value="P:fatty acid metabolic process"/>
    <property type="evidence" value="ECO:0007669"/>
    <property type="project" value="InterPro"/>
</dbReference>
<evidence type="ECO:0000313" key="6">
    <source>
        <dbReference type="Proteomes" id="UP000258309"/>
    </source>
</evidence>
<dbReference type="InterPro" id="IPR008927">
    <property type="entry name" value="6-PGluconate_DH-like_C_sf"/>
</dbReference>
<evidence type="ECO:0000256" key="1">
    <source>
        <dbReference type="ARBA" id="ARBA00023002"/>
    </source>
</evidence>
<dbReference type="Proteomes" id="UP000258309">
    <property type="component" value="Unassembled WGS sequence"/>
</dbReference>
<dbReference type="PANTHER" id="PTHR48075:SF3">
    <property type="entry name" value="3-HYDROXYACYL-COA DEHYDROGENASE"/>
    <property type="match status" value="1"/>
</dbReference>
<dbReference type="SUPFAM" id="SSF63829">
    <property type="entry name" value="Calcium-dependent phosphotriesterase"/>
    <property type="match status" value="1"/>
</dbReference>
<dbReference type="OrthoDB" id="5958943at2759"/>
<feature type="non-terminal residue" evidence="5">
    <location>
        <position position="535"/>
    </location>
</feature>
<sequence>MLSKGLVLLGAGVLGRRIACTFVAAGYSVNIRDPSKDARDGAIEYINSHKDEVSALSKGKRTYGHYAAFEDMESAVRDAWLVIEAVPEKLELKIDTFGELDKKAPADCILSSNSSSFKSRFIIEQVRHQRRSQVLNIHFTMPPTIRTVELIFIFNRLWAAVKGEILTILADEVSEPAEIDKLWDQMFKNRLPPYKLIDQTNLDTVAFIEDNYIEERNLDGSLTVDWPRNNYIKEGRLGSKSIKGGLYPPPPPPACGPSLYFLNVGLGGNCPEVSLASQNGKIICKTPYGTSTTLLTALNCPDGIDIAPSEGRMFWTNMGRHTSTFDGSVLSAKLDGSNVKTLIEPGKVHTPKQLVVDESSLKTGDVNTVDKQDMTRWCVGIGLDKNAGKIYWTQKGPSKGGKRRIFRANIEIPSGETASNRSDIETLFENLPEPIDIKFEPETQTLYWTDRGEYPVGNTLNRANVGSPTTSEKVRKLEMLARHFHEPIGLKLDPRHNHVYVTDLGGTVYRFNLDRTDKTVVHSDDGCYTGITLAF</sequence>
<dbReference type="AlphaFoldDB" id="A0A3E2GS36"/>
<dbReference type="Pfam" id="PF00725">
    <property type="entry name" value="3HCDH"/>
    <property type="match status" value="1"/>
</dbReference>
<comment type="caution">
    <text evidence="5">The sequence shown here is derived from an EMBL/GenBank/DDBJ whole genome shotgun (WGS) entry which is preliminary data.</text>
</comment>
<dbReference type="PROSITE" id="PS51120">
    <property type="entry name" value="LDLRB"/>
    <property type="match status" value="1"/>
</dbReference>
<dbReference type="EMBL" id="NCSJ02000572">
    <property type="protein sequence ID" value="RFU23880.1"/>
    <property type="molecule type" value="Genomic_DNA"/>
</dbReference>
<dbReference type="SUPFAM" id="SSF51735">
    <property type="entry name" value="NAD(P)-binding Rossmann-fold domains"/>
    <property type="match status" value="1"/>
</dbReference>
<dbReference type="Gene3D" id="1.10.1040.50">
    <property type="match status" value="1"/>
</dbReference>
<dbReference type="InterPro" id="IPR036291">
    <property type="entry name" value="NAD(P)-bd_dom_sf"/>
</dbReference>
<dbReference type="OMA" id="TQGEGCF"/>
<dbReference type="InterPro" id="IPR006176">
    <property type="entry name" value="3-OHacyl-CoA_DH_NAD-bd"/>
</dbReference>
<proteinExistence type="predicted"/>
<dbReference type="InterPro" id="IPR006108">
    <property type="entry name" value="3HC_DH_C"/>
</dbReference>
<feature type="domain" description="3-hydroxyacyl-CoA dehydrogenase NAD binding" evidence="4">
    <location>
        <begin position="8"/>
        <end position="151"/>
    </location>
</feature>
<dbReference type="STRING" id="5539.A0A3E2GS36"/>
<dbReference type="GO" id="GO:0070403">
    <property type="term" value="F:NAD+ binding"/>
    <property type="evidence" value="ECO:0007669"/>
    <property type="project" value="InterPro"/>
</dbReference>
<dbReference type="SUPFAM" id="SSF48179">
    <property type="entry name" value="6-phosphogluconate dehydrogenase C-terminal domain-like"/>
    <property type="match status" value="1"/>
</dbReference>
<gene>
    <name evidence="5" type="ORF">B7463_g12460</name>
</gene>
<feature type="domain" description="3-hydroxyacyl-CoA dehydrogenase C-terminal" evidence="3">
    <location>
        <begin position="152"/>
        <end position="245"/>
    </location>
</feature>
<name>A0A3E2GS36_SCYLI</name>
<feature type="chain" id="PRO_5017762234" description="3-hydroxyacyl-CoA dehydrogenase NAD binding domain-containing protein" evidence="2">
    <location>
        <begin position="16"/>
        <end position="535"/>
    </location>
</feature>
<dbReference type="InterPro" id="IPR011042">
    <property type="entry name" value="6-blade_b-propeller_TolB-like"/>
</dbReference>
<evidence type="ECO:0000259" key="4">
    <source>
        <dbReference type="Pfam" id="PF02737"/>
    </source>
</evidence>
<protein>
    <recommendedName>
        <fullName evidence="7">3-hydroxyacyl-CoA dehydrogenase NAD binding domain-containing protein</fullName>
    </recommendedName>
</protein>
<keyword evidence="6" id="KW-1185">Reference proteome</keyword>
<evidence type="ECO:0008006" key="7">
    <source>
        <dbReference type="Google" id="ProtNLM"/>
    </source>
</evidence>
<evidence type="ECO:0000259" key="3">
    <source>
        <dbReference type="Pfam" id="PF00725"/>
    </source>
</evidence>
<dbReference type="GO" id="GO:0016616">
    <property type="term" value="F:oxidoreductase activity, acting on the CH-OH group of donors, NAD or NADP as acceptor"/>
    <property type="evidence" value="ECO:0007669"/>
    <property type="project" value="InterPro"/>
</dbReference>
<dbReference type="Gene3D" id="3.40.50.720">
    <property type="entry name" value="NAD(P)-binding Rossmann-like Domain"/>
    <property type="match status" value="1"/>
</dbReference>
<evidence type="ECO:0000256" key="2">
    <source>
        <dbReference type="SAM" id="SignalP"/>
    </source>
</evidence>
<dbReference type="PANTHER" id="PTHR48075">
    <property type="entry name" value="3-HYDROXYACYL-COA DEHYDROGENASE FAMILY PROTEIN"/>
    <property type="match status" value="1"/>
</dbReference>
<keyword evidence="1" id="KW-0560">Oxidoreductase</keyword>
<dbReference type="Pfam" id="PF02737">
    <property type="entry name" value="3HCDH_N"/>
    <property type="match status" value="1"/>
</dbReference>
<organism evidence="5 6">
    <name type="scientific">Scytalidium lignicola</name>
    <name type="common">Hyphomycete</name>
    <dbReference type="NCBI Taxonomy" id="5539"/>
    <lineage>
        <taxon>Eukaryota</taxon>
        <taxon>Fungi</taxon>
        <taxon>Dikarya</taxon>
        <taxon>Ascomycota</taxon>
        <taxon>Pezizomycotina</taxon>
        <taxon>Leotiomycetes</taxon>
        <taxon>Leotiomycetes incertae sedis</taxon>
        <taxon>Scytalidium</taxon>
    </lineage>
</organism>
<dbReference type="InterPro" id="IPR000033">
    <property type="entry name" value="LDLR_classB_rpt"/>
</dbReference>
<reference evidence="5 6" key="1">
    <citation type="submission" date="2018-05" db="EMBL/GenBank/DDBJ databases">
        <title>Draft genome sequence of Scytalidium lignicola DSM 105466, a ubiquitous saprotrophic fungus.</title>
        <authorList>
            <person name="Buettner E."/>
            <person name="Gebauer A.M."/>
            <person name="Hofrichter M."/>
            <person name="Liers C."/>
            <person name="Kellner H."/>
        </authorList>
    </citation>
    <scope>NUCLEOTIDE SEQUENCE [LARGE SCALE GENOMIC DNA]</scope>
    <source>
        <strain evidence="5 6">DSM 105466</strain>
    </source>
</reference>
<feature type="signal peptide" evidence="2">
    <location>
        <begin position="1"/>
        <end position="15"/>
    </location>
</feature>